<evidence type="ECO:0000256" key="3">
    <source>
        <dbReference type="ARBA" id="ARBA00023163"/>
    </source>
</evidence>
<dbReference type="PROSITE" id="PS50043">
    <property type="entry name" value="HTH_LUXR_2"/>
    <property type="match status" value="1"/>
</dbReference>
<evidence type="ECO:0000256" key="1">
    <source>
        <dbReference type="ARBA" id="ARBA00023015"/>
    </source>
</evidence>
<dbReference type="PANTHER" id="PTHR44688:SF16">
    <property type="entry name" value="DNA-BINDING TRANSCRIPTIONAL ACTIVATOR DEVR_DOSR"/>
    <property type="match status" value="1"/>
</dbReference>
<dbReference type="InterPro" id="IPR000792">
    <property type="entry name" value="Tscrpt_reg_LuxR_C"/>
</dbReference>
<sequence length="135" mass="16108">MNLWKRLLNLFREEAGQQQRTFALDARLEQSLRQLADQEQRPPEEILQTLIEAGLQHRRQNEEAWRCWKLLTPREQEVAALICLGYTNRQIAVRLGVAPETIKTHVRNLLVKFNLHQRNQLRERLAGWDFSAWER</sequence>
<dbReference type="AlphaFoldDB" id="A0A7C4L0P8"/>
<keyword evidence="3" id="KW-0804">Transcription</keyword>
<dbReference type="PRINTS" id="PR00038">
    <property type="entry name" value="HTHLUXR"/>
</dbReference>
<evidence type="ECO:0000256" key="2">
    <source>
        <dbReference type="ARBA" id="ARBA00023125"/>
    </source>
</evidence>
<dbReference type="Gene3D" id="1.10.10.10">
    <property type="entry name" value="Winged helix-like DNA-binding domain superfamily/Winged helix DNA-binding domain"/>
    <property type="match status" value="1"/>
</dbReference>
<dbReference type="GO" id="GO:0003677">
    <property type="term" value="F:DNA binding"/>
    <property type="evidence" value="ECO:0007669"/>
    <property type="project" value="UniProtKB-KW"/>
</dbReference>
<reference evidence="5" key="1">
    <citation type="journal article" date="2020" name="mSystems">
        <title>Genome- and Community-Level Interaction Insights into Carbon Utilization and Element Cycling Functions of Hydrothermarchaeota in Hydrothermal Sediment.</title>
        <authorList>
            <person name="Zhou Z."/>
            <person name="Liu Y."/>
            <person name="Xu W."/>
            <person name="Pan J."/>
            <person name="Luo Z.H."/>
            <person name="Li M."/>
        </authorList>
    </citation>
    <scope>NUCLEOTIDE SEQUENCE [LARGE SCALE GENOMIC DNA]</scope>
    <source>
        <strain evidence="5">SpSt-556</strain>
    </source>
</reference>
<proteinExistence type="predicted"/>
<feature type="domain" description="HTH luxR-type" evidence="4">
    <location>
        <begin position="64"/>
        <end position="129"/>
    </location>
</feature>
<dbReference type="PROSITE" id="PS00622">
    <property type="entry name" value="HTH_LUXR_1"/>
    <property type="match status" value="1"/>
</dbReference>
<evidence type="ECO:0000313" key="5">
    <source>
        <dbReference type="EMBL" id="HGS86621.1"/>
    </source>
</evidence>
<protein>
    <submittedName>
        <fullName evidence="5">Response regulator transcription factor</fullName>
    </submittedName>
</protein>
<organism evidence="5">
    <name type="scientific">Bellilinea caldifistulae</name>
    <dbReference type="NCBI Taxonomy" id="360411"/>
    <lineage>
        <taxon>Bacteria</taxon>
        <taxon>Bacillati</taxon>
        <taxon>Chloroflexota</taxon>
        <taxon>Anaerolineae</taxon>
        <taxon>Anaerolineales</taxon>
        <taxon>Anaerolineaceae</taxon>
        <taxon>Bellilinea</taxon>
    </lineage>
</organism>
<accession>A0A7C4L0P8</accession>
<dbReference type="InterPro" id="IPR036388">
    <property type="entry name" value="WH-like_DNA-bd_sf"/>
</dbReference>
<dbReference type="SUPFAM" id="SSF46894">
    <property type="entry name" value="C-terminal effector domain of the bipartite response regulators"/>
    <property type="match status" value="1"/>
</dbReference>
<comment type="caution">
    <text evidence="5">The sequence shown here is derived from an EMBL/GenBank/DDBJ whole genome shotgun (WGS) entry which is preliminary data.</text>
</comment>
<keyword evidence="2" id="KW-0238">DNA-binding</keyword>
<dbReference type="EMBL" id="DSXR01000041">
    <property type="protein sequence ID" value="HGS86621.1"/>
    <property type="molecule type" value="Genomic_DNA"/>
</dbReference>
<name>A0A7C4L0P8_9CHLR</name>
<dbReference type="PANTHER" id="PTHR44688">
    <property type="entry name" value="DNA-BINDING TRANSCRIPTIONAL ACTIVATOR DEVR_DOSR"/>
    <property type="match status" value="1"/>
</dbReference>
<dbReference type="SMART" id="SM00421">
    <property type="entry name" value="HTH_LUXR"/>
    <property type="match status" value="1"/>
</dbReference>
<evidence type="ECO:0000259" key="4">
    <source>
        <dbReference type="PROSITE" id="PS50043"/>
    </source>
</evidence>
<dbReference type="CDD" id="cd06170">
    <property type="entry name" value="LuxR_C_like"/>
    <property type="match status" value="1"/>
</dbReference>
<keyword evidence="1" id="KW-0805">Transcription regulation</keyword>
<gene>
    <name evidence="5" type="ORF">ENT17_03280</name>
</gene>
<dbReference type="GO" id="GO:0006355">
    <property type="term" value="P:regulation of DNA-templated transcription"/>
    <property type="evidence" value="ECO:0007669"/>
    <property type="project" value="InterPro"/>
</dbReference>
<dbReference type="Pfam" id="PF00196">
    <property type="entry name" value="GerE"/>
    <property type="match status" value="1"/>
</dbReference>
<dbReference type="InterPro" id="IPR016032">
    <property type="entry name" value="Sig_transdc_resp-reg_C-effctor"/>
</dbReference>